<dbReference type="PANTHER" id="PTHR11440">
    <property type="entry name" value="LECITHIN-CHOLESTEROL ACYLTRANSFERASE-RELATED"/>
    <property type="match status" value="1"/>
</dbReference>
<feature type="transmembrane region" description="Helical" evidence="1">
    <location>
        <begin position="58"/>
        <end position="76"/>
    </location>
</feature>
<keyword evidence="1" id="KW-1133">Transmembrane helix</keyword>
<name>A0A200QDR1_MACCD</name>
<proteinExistence type="predicted"/>
<dbReference type="Gene3D" id="3.40.50.1820">
    <property type="entry name" value="alpha/beta hydrolase"/>
    <property type="match status" value="1"/>
</dbReference>
<organism evidence="2 3">
    <name type="scientific">Macleaya cordata</name>
    <name type="common">Five-seeded plume-poppy</name>
    <name type="synonym">Bocconia cordata</name>
    <dbReference type="NCBI Taxonomy" id="56857"/>
    <lineage>
        <taxon>Eukaryota</taxon>
        <taxon>Viridiplantae</taxon>
        <taxon>Streptophyta</taxon>
        <taxon>Embryophyta</taxon>
        <taxon>Tracheophyta</taxon>
        <taxon>Spermatophyta</taxon>
        <taxon>Magnoliopsida</taxon>
        <taxon>Ranunculales</taxon>
        <taxon>Papaveraceae</taxon>
        <taxon>Papaveroideae</taxon>
        <taxon>Macleaya</taxon>
    </lineage>
</organism>
<dbReference type="FunCoup" id="A0A200QDR1">
    <property type="interactions" value="779"/>
</dbReference>
<dbReference type="GO" id="GO:0008374">
    <property type="term" value="F:O-acyltransferase activity"/>
    <property type="evidence" value="ECO:0007669"/>
    <property type="project" value="InterPro"/>
</dbReference>
<accession>A0A200QDR1</accession>
<dbReference type="EMBL" id="MVGT01002319">
    <property type="protein sequence ID" value="OVA08619.1"/>
    <property type="molecule type" value="Genomic_DNA"/>
</dbReference>
<dbReference type="GO" id="GO:0006629">
    <property type="term" value="P:lipid metabolic process"/>
    <property type="evidence" value="ECO:0007669"/>
    <property type="project" value="InterPro"/>
</dbReference>
<dbReference type="Pfam" id="PF02450">
    <property type="entry name" value="LCAT"/>
    <property type="match status" value="2"/>
</dbReference>
<evidence type="ECO:0000313" key="2">
    <source>
        <dbReference type="EMBL" id="OVA08619.1"/>
    </source>
</evidence>
<dbReference type="OrthoDB" id="190846at2759"/>
<dbReference type="InParanoid" id="A0A200QDR1"/>
<comment type="caution">
    <text evidence="2">The sequence shown here is derived from an EMBL/GenBank/DDBJ whole genome shotgun (WGS) entry which is preliminary data.</text>
</comment>
<keyword evidence="2" id="KW-0808">Transferase</keyword>
<dbReference type="InterPro" id="IPR029058">
    <property type="entry name" value="AB_hydrolase_fold"/>
</dbReference>
<protein>
    <submittedName>
        <fullName evidence="2">Lecithin:cholesterol/phospholipid:diacylglycerol acyltransferase</fullName>
    </submittedName>
</protein>
<reference evidence="2 3" key="1">
    <citation type="journal article" date="2017" name="Mol. Plant">
        <title>The Genome of Medicinal Plant Macleaya cordata Provides New Insights into Benzylisoquinoline Alkaloids Metabolism.</title>
        <authorList>
            <person name="Liu X."/>
            <person name="Liu Y."/>
            <person name="Huang P."/>
            <person name="Ma Y."/>
            <person name="Qing Z."/>
            <person name="Tang Q."/>
            <person name="Cao H."/>
            <person name="Cheng P."/>
            <person name="Zheng Y."/>
            <person name="Yuan Z."/>
            <person name="Zhou Y."/>
            <person name="Liu J."/>
            <person name="Tang Z."/>
            <person name="Zhuo Y."/>
            <person name="Zhang Y."/>
            <person name="Yu L."/>
            <person name="Huang J."/>
            <person name="Yang P."/>
            <person name="Peng Q."/>
            <person name="Zhang J."/>
            <person name="Jiang W."/>
            <person name="Zhang Z."/>
            <person name="Lin K."/>
            <person name="Ro D.K."/>
            <person name="Chen X."/>
            <person name="Xiong X."/>
            <person name="Shang Y."/>
            <person name="Huang S."/>
            <person name="Zeng J."/>
        </authorList>
    </citation>
    <scope>NUCLEOTIDE SEQUENCE [LARGE SCALE GENOMIC DNA]</scope>
    <source>
        <strain evidence="3">cv. BLH2017</strain>
        <tissue evidence="2">Root</tissue>
    </source>
</reference>
<keyword evidence="1" id="KW-0472">Membrane</keyword>
<dbReference type="AlphaFoldDB" id="A0A200QDR1"/>
<dbReference type="SUPFAM" id="SSF53474">
    <property type="entry name" value="alpha/beta-Hydrolases"/>
    <property type="match status" value="1"/>
</dbReference>
<keyword evidence="3" id="KW-1185">Reference proteome</keyword>
<keyword evidence="2" id="KW-0012">Acyltransferase</keyword>
<dbReference type="Proteomes" id="UP000195402">
    <property type="component" value="Unassembled WGS sequence"/>
</dbReference>
<evidence type="ECO:0000313" key="3">
    <source>
        <dbReference type="Proteomes" id="UP000195402"/>
    </source>
</evidence>
<dbReference type="InterPro" id="IPR003386">
    <property type="entry name" value="LACT/PDAT_acylTrfase"/>
</dbReference>
<evidence type="ECO:0000256" key="1">
    <source>
        <dbReference type="SAM" id="Phobius"/>
    </source>
</evidence>
<gene>
    <name evidence="2" type="ORF">BVC80_8517g4</name>
</gene>
<dbReference type="OMA" id="QMTPPGV"/>
<dbReference type="STRING" id="56857.A0A200QDR1"/>
<keyword evidence="1" id="KW-0812">Transmembrane</keyword>
<sequence>MLCVLRIVGSYGNLDVRGARFLQCHVNSAEEAEGLAALEAVIQKKAIFSSKKEEMKRLGLVLEVVVVVWMAVMVYMCHARSDLHPLILVPGSGGNQLEARLTKDYKPSSLICRIWSRPGGRWFRLWFDTTVLIAPFTECFADRMTLHYDPVKDDYQNAPGVETRDDQTGWKCGTMNWNLDWIGILDHSYDLLHITAYMAPLVESLEQQGYIEGQNLFGAPYDFRYGLAAEGHPSAVGTKYLQQLKELIEKASNSNGGKPVIILSHSLGGLFVLHFLNRNLISWRRKFVKHFVALSAPWGGTVQEMLTFASGYSLGVPLVDPLLVRDEQRSSESNLWLLPAPKLFGHQLPLVITPETTYSAFDIPRFLDDIGFPEGVEPYKNRTLPLTERLVAPKVPITCIIGTGVKTPETLFYGKDGFEKQPEIVYGDGDGTVNLVSLLRLESEWADDYDQEAKELLKVIKIPGVSHTSVLQDDVALERTMEEISVINSHVLISSSSVLA</sequence>